<sequence length="477" mass="52219">MSTTKNIKSQNALPVAISEDCQYVAVVNGQHLELHQTSQESSHLRTIPLQNDVQDAVKFVQWSRAGDAPKDRGAQHPRVLCMRTTHISVFDAEDEDWAAEIDAGDGSGFVHADFTPSGEDVICFLEFNVQMMIFNLNTSEQRIIKTPKFSGFNGYAFRPQSAHLAILLKLDGNDVLSVHEPESYRCIATAAVQLVDVQGLKWSPNGTWIACWGNSLAGTAVAIYTADGQYYRAYTGGANEIGFGVKTVEWSPDSGVLALGKQGGTVELINGKTFSLAMVLGDPITVPIGRDIYTETNPAAAEREYALAPESPVFPFTYNVPGGTRAISAISFNPTGTMVATIDNGLPHILWLWSIQERTPCLAGALVQKSNIKQILWSTEHPELLMTTSDDDVGTLHQWICGCIPRIARIPHAAGGKNHASWIQLDKREADSLIWFGWQDGYTMGYLRGAGQAAEFIQIKSLEEEWPQLSASDFPCT</sequence>
<evidence type="ECO:0000313" key="1">
    <source>
        <dbReference type="EMBL" id="EEP78053.1"/>
    </source>
</evidence>
<name>C4JIP1_UNCRE</name>
<dbReference type="RefSeq" id="XP_002543386.1">
    <property type="nucleotide sequence ID" value="XM_002543340.1"/>
</dbReference>
<dbReference type="AlphaFoldDB" id="C4JIP1"/>
<dbReference type="Proteomes" id="UP000002058">
    <property type="component" value="Unassembled WGS sequence"/>
</dbReference>
<dbReference type="GO" id="GO:1990810">
    <property type="term" value="P:microtubule anchoring at mitotic spindle pole body"/>
    <property type="evidence" value="ECO:0007669"/>
    <property type="project" value="TreeGrafter"/>
</dbReference>
<dbReference type="OrthoDB" id="308690at2759"/>
<dbReference type="STRING" id="336963.C4JIP1"/>
<dbReference type="HOGENOM" id="CLU_024072_1_0_1"/>
<dbReference type="KEGG" id="ure:UREG_02902"/>
<evidence type="ECO:0000313" key="2">
    <source>
        <dbReference type="Proteomes" id="UP000002058"/>
    </source>
</evidence>
<dbReference type="GO" id="GO:0005815">
    <property type="term" value="C:microtubule organizing center"/>
    <property type="evidence" value="ECO:0007669"/>
    <property type="project" value="TreeGrafter"/>
</dbReference>
<dbReference type="SUPFAM" id="SSF50969">
    <property type="entry name" value="YVTN repeat-like/Quinoprotein amine dehydrogenase"/>
    <property type="match status" value="1"/>
</dbReference>
<dbReference type="InParanoid" id="C4JIP1"/>
<dbReference type="GO" id="GO:1990811">
    <property type="term" value="C:MWP complex"/>
    <property type="evidence" value="ECO:0007669"/>
    <property type="project" value="TreeGrafter"/>
</dbReference>
<evidence type="ECO:0008006" key="3">
    <source>
        <dbReference type="Google" id="ProtNLM"/>
    </source>
</evidence>
<dbReference type="GeneID" id="8443518"/>
<protein>
    <recommendedName>
        <fullName evidence="3">Anaphase-promoting complex subunit 4 WD40 domain-containing protein</fullName>
    </recommendedName>
</protein>
<organism evidence="1 2">
    <name type="scientific">Uncinocarpus reesii (strain UAMH 1704)</name>
    <dbReference type="NCBI Taxonomy" id="336963"/>
    <lineage>
        <taxon>Eukaryota</taxon>
        <taxon>Fungi</taxon>
        <taxon>Dikarya</taxon>
        <taxon>Ascomycota</taxon>
        <taxon>Pezizomycotina</taxon>
        <taxon>Eurotiomycetes</taxon>
        <taxon>Eurotiomycetidae</taxon>
        <taxon>Onygenales</taxon>
        <taxon>Onygenaceae</taxon>
        <taxon>Uncinocarpus</taxon>
    </lineage>
</organism>
<dbReference type="InterPro" id="IPR052778">
    <property type="entry name" value="Centrosome-WD_assoc"/>
</dbReference>
<dbReference type="InterPro" id="IPR015943">
    <property type="entry name" value="WD40/YVTN_repeat-like_dom_sf"/>
</dbReference>
<gene>
    <name evidence="1" type="ORF">UREG_02902</name>
</gene>
<dbReference type="InterPro" id="IPR011044">
    <property type="entry name" value="Quino_amine_DH_bsu"/>
</dbReference>
<keyword evidence="2" id="KW-1185">Reference proteome</keyword>
<proteinExistence type="predicted"/>
<dbReference type="Gene3D" id="2.130.10.10">
    <property type="entry name" value="YVTN repeat-like/Quinoprotein amine dehydrogenase"/>
    <property type="match status" value="2"/>
</dbReference>
<reference evidence="2" key="1">
    <citation type="journal article" date="2009" name="Genome Res.">
        <title>Comparative genomic analyses of the human fungal pathogens Coccidioides and their relatives.</title>
        <authorList>
            <person name="Sharpton T.J."/>
            <person name="Stajich J.E."/>
            <person name="Rounsley S.D."/>
            <person name="Gardner M.J."/>
            <person name="Wortman J.R."/>
            <person name="Jordar V.S."/>
            <person name="Maiti R."/>
            <person name="Kodira C.D."/>
            <person name="Neafsey D.E."/>
            <person name="Zeng Q."/>
            <person name="Hung C.-Y."/>
            <person name="McMahan C."/>
            <person name="Muszewska A."/>
            <person name="Grynberg M."/>
            <person name="Mandel M.A."/>
            <person name="Kellner E.M."/>
            <person name="Barker B.M."/>
            <person name="Galgiani J.N."/>
            <person name="Orbach M.J."/>
            <person name="Kirkland T.N."/>
            <person name="Cole G.T."/>
            <person name="Henn M.R."/>
            <person name="Birren B.W."/>
            <person name="Taylor J.W."/>
        </authorList>
    </citation>
    <scope>NUCLEOTIDE SEQUENCE [LARGE SCALE GENOMIC DNA]</scope>
    <source>
        <strain evidence="2">UAMH 1704</strain>
    </source>
</reference>
<dbReference type="PANTHER" id="PTHR16220">
    <property type="entry name" value="WD REPEAT PROTEIN 8-RELATED"/>
    <property type="match status" value="1"/>
</dbReference>
<dbReference type="PANTHER" id="PTHR16220:SF0">
    <property type="entry name" value="WD REPEAT-CONTAINING PROTEIN WRAP73"/>
    <property type="match status" value="1"/>
</dbReference>
<dbReference type="OMA" id="CWHLNGD"/>
<accession>C4JIP1</accession>
<dbReference type="VEuPathDB" id="FungiDB:UREG_02902"/>
<dbReference type="EMBL" id="CH476615">
    <property type="protein sequence ID" value="EEP78053.1"/>
    <property type="molecule type" value="Genomic_DNA"/>
</dbReference>
<dbReference type="eggNOG" id="KOG4497">
    <property type="taxonomic scope" value="Eukaryota"/>
</dbReference>